<organism evidence="1 2">
    <name type="scientific">Arsenophonus nasoniae</name>
    <name type="common">son-killer infecting Nasonia vitripennis</name>
    <dbReference type="NCBI Taxonomy" id="638"/>
    <lineage>
        <taxon>Bacteria</taxon>
        <taxon>Pseudomonadati</taxon>
        <taxon>Pseudomonadota</taxon>
        <taxon>Gammaproteobacteria</taxon>
        <taxon>Enterobacterales</taxon>
        <taxon>Morganellaceae</taxon>
        <taxon>Arsenophonus</taxon>
    </lineage>
</organism>
<accession>A0AA95K8F1</accession>
<reference evidence="1" key="1">
    <citation type="submission" date="2023-04" db="EMBL/GenBank/DDBJ databases">
        <title>Genome dynamics across the evolutionary transition to endosymbiosis.</title>
        <authorList>
            <person name="Siozios S."/>
            <person name="Nadal-Jimenez P."/>
            <person name="Azagi T."/>
            <person name="Sprong H."/>
            <person name="Frost C.L."/>
            <person name="Parratt S.R."/>
            <person name="Taylor G."/>
            <person name="Brettell L."/>
            <person name="Lew K.C."/>
            <person name="Croft L."/>
            <person name="King K.C."/>
            <person name="Brockhurst M.A."/>
            <person name="Hypsa V."/>
            <person name="Novakova E."/>
            <person name="Darby A.C."/>
            <person name="Hurst G.D.D."/>
        </authorList>
    </citation>
    <scope>NUCLEOTIDE SEQUENCE</scope>
    <source>
        <strain evidence="1">AIh</strain>
    </source>
</reference>
<evidence type="ECO:0000313" key="1">
    <source>
        <dbReference type="EMBL" id="WGL95867.1"/>
    </source>
</evidence>
<dbReference type="AlphaFoldDB" id="A0AA95K8F1"/>
<dbReference type="EMBL" id="CP123498">
    <property type="protein sequence ID" value="WGL95867.1"/>
    <property type="molecule type" value="Genomic_DNA"/>
</dbReference>
<protein>
    <submittedName>
        <fullName evidence="1">Uncharacterized protein</fullName>
    </submittedName>
</protein>
<name>A0AA95K8F1_9GAMM</name>
<dbReference type="RefSeq" id="WP_280629603.1">
    <property type="nucleotide sequence ID" value="NZ_CP123498.1"/>
</dbReference>
<gene>
    <name evidence="1" type="ORF">QE207_04550</name>
</gene>
<sequence length="51" mass="5932">MAEIKQLSSHRFIYRNSVIVKLSRKAIMPITRYHVGYENDSFGKFDAITQA</sequence>
<evidence type="ECO:0000313" key="2">
    <source>
        <dbReference type="Proteomes" id="UP001177597"/>
    </source>
</evidence>
<dbReference type="Proteomes" id="UP001177597">
    <property type="component" value="Chromosome"/>
</dbReference>
<proteinExistence type="predicted"/>